<protein>
    <submittedName>
        <fullName evidence="1">Uncharacterized protein</fullName>
    </submittedName>
</protein>
<sequence>MFTIEKKPNLRVNSIKNFVREDMIDKKEKRLPLWSSDICEKAIKFKPCHLRKWAIADTPP</sequence>
<organism evidence="1 2">
    <name type="scientific">Parelaphostrongylus tenuis</name>
    <name type="common">Meningeal worm</name>
    <dbReference type="NCBI Taxonomy" id="148309"/>
    <lineage>
        <taxon>Eukaryota</taxon>
        <taxon>Metazoa</taxon>
        <taxon>Ecdysozoa</taxon>
        <taxon>Nematoda</taxon>
        <taxon>Chromadorea</taxon>
        <taxon>Rhabditida</taxon>
        <taxon>Rhabditina</taxon>
        <taxon>Rhabditomorpha</taxon>
        <taxon>Strongyloidea</taxon>
        <taxon>Metastrongylidae</taxon>
        <taxon>Parelaphostrongylus</taxon>
    </lineage>
</organism>
<dbReference type="EMBL" id="JAHQIW010005500">
    <property type="protein sequence ID" value="KAJ1366266.1"/>
    <property type="molecule type" value="Genomic_DNA"/>
</dbReference>
<accession>A0AAD5QYS1</accession>
<gene>
    <name evidence="1" type="ORF">KIN20_026881</name>
</gene>
<comment type="caution">
    <text evidence="1">The sequence shown here is derived from an EMBL/GenBank/DDBJ whole genome shotgun (WGS) entry which is preliminary data.</text>
</comment>
<dbReference type="AlphaFoldDB" id="A0AAD5QYS1"/>
<keyword evidence="2" id="KW-1185">Reference proteome</keyword>
<reference evidence="1" key="1">
    <citation type="submission" date="2021-06" db="EMBL/GenBank/DDBJ databases">
        <title>Parelaphostrongylus tenuis whole genome reference sequence.</title>
        <authorList>
            <person name="Garwood T.J."/>
            <person name="Larsen P.A."/>
            <person name="Fountain-Jones N.M."/>
            <person name="Garbe J.R."/>
            <person name="Macchietto M.G."/>
            <person name="Kania S.A."/>
            <person name="Gerhold R.W."/>
            <person name="Richards J.E."/>
            <person name="Wolf T.M."/>
        </authorList>
    </citation>
    <scope>NUCLEOTIDE SEQUENCE</scope>
    <source>
        <strain evidence="1">MNPRO001-30</strain>
        <tissue evidence="1">Meninges</tissue>
    </source>
</reference>
<name>A0AAD5QYS1_PARTN</name>
<evidence type="ECO:0000313" key="1">
    <source>
        <dbReference type="EMBL" id="KAJ1366266.1"/>
    </source>
</evidence>
<evidence type="ECO:0000313" key="2">
    <source>
        <dbReference type="Proteomes" id="UP001196413"/>
    </source>
</evidence>
<proteinExistence type="predicted"/>
<dbReference type="Proteomes" id="UP001196413">
    <property type="component" value="Unassembled WGS sequence"/>
</dbReference>